<feature type="chain" id="PRO_5012590394" evidence="1">
    <location>
        <begin position="27"/>
        <end position="164"/>
    </location>
</feature>
<organism evidence="2 3">
    <name type="scientific">Desulfatibacillum alkenivorans DSM 16219</name>
    <dbReference type="NCBI Taxonomy" id="1121393"/>
    <lineage>
        <taxon>Bacteria</taxon>
        <taxon>Pseudomonadati</taxon>
        <taxon>Thermodesulfobacteriota</taxon>
        <taxon>Desulfobacteria</taxon>
        <taxon>Desulfobacterales</taxon>
        <taxon>Desulfatibacillaceae</taxon>
        <taxon>Desulfatibacillum</taxon>
    </lineage>
</organism>
<dbReference type="NCBIfam" id="TIGR01451">
    <property type="entry name" value="B_ant_repeat"/>
    <property type="match status" value="1"/>
</dbReference>
<dbReference type="RefSeq" id="WP_170868343.1">
    <property type="nucleotide sequence ID" value="NZ_FQZU01000013.1"/>
</dbReference>
<proteinExistence type="predicted"/>
<sequence length="164" mass="17820">MRKQISKRILALAALAILAMCATAFAGPLESLMETLLVTKDAAGAEVLKKTDAAYPGDIVEYRTTYRNAGDSALSGLVVQIPVPPNTTYVAGSAASLVVHDLLISIDGGATWDEEPVKRMRQGEDGEKKEIIIGPEEYTHIRWVPKRAIQPGEVQVFRCRVKIS</sequence>
<keyword evidence="1" id="KW-0732">Signal</keyword>
<evidence type="ECO:0000313" key="2">
    <source>
        <dbReference type="EMBL" id="SHJ87002.1"/>
    </source>
</evidence>
<dbReference type="InterPro" id="IPR047589">
    <property type="entry name" value="DUF11_rpt"/>
</dbReference>
<evidence type="ECO:0000256" key="1">
    <source>
        <dbReference type="SAM" id="SignalP"/>
    </source>
</evidence>
<keyword evidence="3" id="KW-1185">Reference proteome</keyword>
<protein>
    <submittedName>
        <fullName evidence="2">Conserved repeat domain-containing protein</fullName>
    </submittedName>
</protein>
<gene>
    <name evidence="2" type="ORF">SAMN02745216_02442</name>
</gene>
<dbReference type="EMBL" id="FQZU01000013">
    <property type="protein sequence ID" value="SHJ87002.1"/>
    <property type="molecule type" value="Genomic_DNA"/>
</dbReference>
<evidence type="ECO:0000313" key="3">
    <source>
        <dbReference type="Proteomes" id="UP000183994"/>
    </source>
</evidence>
<accession>A0A1M6MUA4</accession>
<feature type="signal peptide" evidence="1">
    <location>
        <begin position="1"/>
        <end position="26"/>
    </location>
</feature>
<dbReference type="STRING" id="1121393.SAMN02745216_02442"/>
<name>A0A1M6MUA4_9BACT</name>
<dbReference type="AlphaFoldDB" id="A0A1M6MUA4"/>
<reference evidence="3" key="1">
    <citation type="submission" date="2016-11" db="EMBL/GenBank/DDBJ databases">
        <authorList>
            <person name="Varghese N."/>
            <person name="Submissions S."/>
        </authorList>
    </citation>
    <scope>NUCLEOTIDE SEQUENCE [LARGE SCALE GENOMIC DNA]</scope>
    <source>
        <strain evidence="3">DSM 16219</strain>
    </source>
</reference>
<dbReference type="Proteomes" id="UP000183994">
    <property type="component" value="Unassembled WGS sequence"/>
</dbReference>